<dbReference type="Pfam" id="PF08742">
    <property type="entry name" value="C8"/>
    <property type="match status" value="3"/>
</dbReference>
<dbReference type="InterPro" id="IPR035234">
    <property type="entry name" value="IgGFc-bd_N"/>
</dbReference>
<dbReference type="CDD" id="cd19941">
    <property type="entry name" value="TIL"/>
    <property type="match status" value="3"/>
</dbReference>
<evidence type="ECO:0000313" key="8">
    <source>
        <dbReference type="RefSeq" id="XP_055368970.1"/>
    </source>
</evidence>
<feature type="signal peptide" evidence="4">
    <location>
        <begin position="1"/>
        <end position="19"/>
    </location>
</feature>
<dbReference type="Pfam" id="PF01826">
    <property type="entry name" value="TIL"/>
    <property type="match status" value="3"/>
</dbReference>
<dbReference type="InterPro" id="IPR050780">
    <property type="entry name" value="Mucin_vWF_Thrombospondin_sf"/>
</dbReference>
<reference evidence="7 8" key="1">
    <citation type="submission" date="2025-04" db="UniProtKB">
        <authorList>
            <consortium name="RefSeq"/>
        </authorList>
    </citation>
    <scope>IDENTIFICATION</scope>
</reference>
<dbReference type="InterPro" id="IPR001007">
    <property type="entry name" value="VWF_dom"/>
</dbReference>
<dbReference type="Gene3D" id="2.10.25.10">
    <property type="entry name" value="Laminin"/>
    <property type="match status" value="3"/>
</dbReference>
<dbReference type="InterPro" id="IPR014853">
    <property type="entry name" value="VWF/SSPO/ZAN-like_Cys-rich_dom"/>
</dbReference>
<dbReference type="Pfam" id="PF17517">
    <property type="entry name" value="IgGFc_binding"/>
    <property type="match status" value="1"/>
</dbReference>
<protein>
    <submittedName>
        <fullName evidence="7 8">IgGFc-binding protein-like</fullName>
    </submittedName>
</protein>
<dbReference type="PANTHER" id="PTHR11339">
    <property type="entry name" value="EXTRACELLULAR MATRIX GLYCOPROTEIN RELATED"/>
    <property type="match status" value="1"/>
</dbReference>
<feature type="domain" description="VWFD" evidence="5">
    <location>
        <begin position="466"/>
        <end position="648"/>
    </location>
</feature>
<evidence type="ECO:0000313" key="7">
    <source>
        <dbReference type="RefSeq" id="XP_029023837.1"/>
    </source>
</evidence>
<organism evidence="6 7">
    <name type="scientific">Betta splendens</name>
    <name type="common">Siamese fighting fish</name>
    <dbReference type="NCBI Taxonomy" id="158456"/>
    <lineage>
        <taxon>Eukaryota</taxon>
        <taxon>Metazoa</taxon>
        <taxon>Chordata</taxon>
        <taxon>Craniata</taxon>
        <taxon>Vertebrata</taxon>
        <taxon>Euteleostomi</taxon>
        <taxon>Actinopterygii</taxon>
        <taxon>Neopterygii</taxon>
        <taxon>Teleostei</taxon>
        <taxon>Neoteleostei</taxon>
        <taxon>Acanthomorphata</taxon>
        <taxon>Anabantaria</taxon>
        <taxon>Anabantiformes</taxon>
        <taxon>Anabantoidei</taxon>
        <taxon>Osphronemidae</taxon>
        <taxon>Betta</taxon>
    </lineage>
</organism>
<dbReference type="KEGG" id="bspl:114866254"/>
<sequence>MDGLLHCLLSLLLIGLCSASPAGREFATSFMQNLGSDGSDTRFVVEVAALPSSRGTTKVKVTAVGQTYEKEISPGKSESFKLPNSVEMKSSQKSKQAVLIETSQDVTVMSLNYKQYTADTSVVYPVNDWGTEYFIFTPSSFMKDTFKEFSITNYKEANTVEILLQGSVRFQGKHYRRGSKMTLKLEPLETAQIQSQDDLSGTKVTSRLPVAVSSGHSCAQKYTSCNHVYEQLLPASSWGKEFVIAPLPYHSIISSLHDSVFVQASQPTKITLSVDGKVQTYPMFAGQTLELYSQWPYAMYLTSDKGVQVLFEFNGGPDDVLEYFDPFLMTILPTSYFSTSYSLEGQGEFYNNVIIVARNKDLNGITIDPQPQSATFTWQNVTGTDFSWTEMYYSTGANFYKISHPESPFGLYSYGVSYANGYGSPASADTAVKHDCSTTKCPKGEVCRMEGTAPTCVKAPPQRKAGTCWAMGDPHYRTFDGSHFNFMGNCTYTMVKNCNVIADAPAFEVEAQNYKDTGSQSTAVGKVVVRAYGHTITIVRSEFGLVRMNHTLWNLPVALGDGAVKLSQSGLSVMVETDFGLTLQYDWKEYLVITVPGSFSGRLCGLCGNFNDRKEDDLATPTGAQAGSAVALGKSWRVAGAPGDAQCRDECPGNCDTCDRDGFFDGLKDRIFCGLLTRVMNGPLSDCNAVVDSKVFHQMCMYDVCMGEGMKDFLCNTLQVYADACQRAGIKIYDWRHLARCSPPSCTANSHYEFCGNACPATCENPDAASKCNKSCVETCVCDEGFLLSGTECVPKAQCGCSYNGAYIEAGASFFTGQCAERCTCNRSTKSVDCVKPGCQQGYQCKVVNGLIGCHPLEYAECSMTGDGPHINTFDGYNYNFHGTCVYQLAGVCSKTTPLPTFQVDVQNDVYGTGAKLVEVKVDGDSIVVTRTQRGTVLINGEFTNLPIKLKGNITVQQISDSVEIQTDFGLLVSYDRRSAVHVKVPSAYAEALCGLCGSSNHTPEEASGEELAKRWRVAEIPGCVDGCKNKSDCPSCDITQKNAYETDEYCGLIQKPTGPFHACHAVKNPRGVFDNCVYDACLHNGRRDSWCGYLHSYTVECQRRGINVSQWRTEDFCPPSKMTHPSNSHYEHCGDVCQAACDTGLPPVDCERPCEEGWLCNDGFLLSGSSCEPLHECGCEHEGKYYRKGESFLSADCRQSCVCNSTVQCRPHSCGPFETCALHRHVRSCQPMGTATCTISGDPHYRNFNNQSYDFQGTCTYTAARSCHLDGSQLEAFSVAVENEKWTMTDVPNVAVAKLVAVEVYGYTLILRSNQLKTIMVNGALTTIPLSINEGKVEVYQEGFHYAIVTDFGLKVTYDMIYKVTVTVSAKYMGKTCGLCGNYNVEADGFELPDGRLTHDTKSFGAAWKVAVPGVVCDDGCEGDLCPKCDGERRKACEQDCGRIRDPNGSFAACHSSLSPESYYNDCVYDTCMSHGDRRVLCLSIAAYVSDCQAIGVNISSWRTPDFCPIQCSDNSQYHLCAEACAYPCPGLVDTITCPTTCMEGCTCVDGFYFNGTGCVALEHCGCYYNGRTFKIGESVLSDNCQQLCNCTTSGVQCEDVSCSLKDRCQLQHGVYGCYPRECVLETGGSITLFSGLSGDISVMGAYEIMANCDESASDWFRIVAMLQQCSLTGVKSVVSVYIFFNDLIVTLTNKQETWVNGKKVTLPNSPGKNIFVRLNEKTIIVEMTSVFQLHYSSTQEVTVTVGDSMVDQVCGACDKMIPFTDMIDFPQDAMQEYMASFSAPDFPSCEL</sequence>
<feature type="domain" description="VWFD" evidence="5">
    <location>
        <begin position="860"/>
        <end position="1038"/>
    </location>
</feature>
<evidence type="ECO:0000256" key="3">
    <source>
        <dbReference type="ARBA" id="ARBA00023180"/>
    </source>
</evidence>
<dbReference type="PROSITE" id="PS51233">
    <property type="entry name" value="VWFD"/>
    <property type="match status" value="4"/>
</dbReference>
<dbReference type="RefSeq" id="XP_055368970.1">
    <property type="nucleotide sequence ID" value="XM_055512995.1"/>
</dbReference>
<accession>A0A6P7NV79</accession>
<dbReference type="Pfam" id="PF00094">
    <property type="entry name" value="VWD"/>
    <property type="match status" value="4"/>
</dbReference>
<keyword evidence="3" id="KW-0325">Glycoprotein</keyword>
<proteinExistence type="predicted"/>
<evidence type="ECO:0000313" key="6">
    <source>
        <dbReference type="Proteomes" id="UP000515150"/>
    </source>
</evidence>
<dbReference type="InParanoid" id="A0A6P7NV79"/>
<evidence type="ECO:0000259" key="5">
    <source>
        <dbReference type="PROSITE" id="PS51233"/>
    </source>
</evidence>
<dbReference type="FunFam" id="2.10.25.10:FF:000055">
    <property type="entry name" value="alpha-tectorin isoform X1"/>
    <property type="match status" value="1"/>
</dbReference>
<dbReference type="SMART" id="SM00832">
    <property type="entry name" value="C8"/>
    <property type="match status" value="3"/>
</dbReference>
<keyword evidence="2" id="KW-1015">Disulfide bond</keyword>
<keyword evidence="1" id="KW-0677">Repeat</keyword>
<dbReference type="Pfam" id="PF12714">
    <property type="entry name" value="TILa"/>
    <property type="match status" value="3"/>
</dbReference>
<dbReference type="GO" id="GO:0031012">
    <property type="term" value="C:extracellular matrix"/>
    <property type="evidence" value="ECO:0007669"/>
    <property type="project" value="TreeGrafter"/>
</dbReference>
<feature type="chain" id="PRO_5044651844" evidence="4">
    <location>
        <begin position="20"/>
        <end position="1793"/>
    </location>
</feature>
<keyword evidence="6" id="KW-1185">Reference proteome</keyword>
<dbReference type="GeneID" id="114866254"/>
<dbReference type="RefSeq" id="XP_029023837.1">
    <property type="nucleotide sequence ID" value="XM_029168004.3"/>
</dbReference>
<dbReference type="InterPro" id="IPR036084">
    <property type="entry name" value="Ser_inhib-like_sf"/>
</dbReference>
<name>A0A6P7NV79_BETSP</name>
<feature type="domain" description="VWFD" evidence="5">
    <location>
        <begin position="1622"/>
        <end position="1792"/>
    </location>
</feature>
<dbReference type="InterPro" id="IPR002919">
    <property type="entry name" value="TIL_dom"/>
</dbReference>
<feature type="domain" description="VWFD" evidence="5">
    <location>
        <begin position="1236"/>
        <end position="1419"/>
    </location>
</feature>
<dbReference type="SMART" id="SM00216">
    <property type="entry name" value="VWD"/>
    <property type="match status" value="3"/>
</dbReference>
<dbReference type="SUPFAM" id="SSF57567">
    <property type="entry name" value="Serine protease inhibitors"/>
    <property type="match status" value="2"/>
</dbReference>
<evidence type="ECO:0000256" key="4">
    <source>
        <dbReference type="SAM" id="SignalP"/>
    </source>
</evidence>
<gene>
    <name evidence="7 8" type="primary">LOC114866254</name>
</gene>
<keyword evidence="4" id="KW-0732">Signal</keyword>
<dbReference type="GO" id="GO:0005615">
    <property type="term" value="C:extracellular space"/>
    <property type="evidence" value="ECO:0007669"/>
    <property type="project" value="TreeGrafter"/>
</dbReference>
<dbReference type="InterPro" id="IPR025615">
    <property type="entry name" value="TILa_dom"/>
</dbReference>
<dbReference type="SMART" id="SM00215">
    <property type="entry name" value="VWC_out"/>
    <property type="match status" value="3"/>
</dbReference>
<dbReference type="OrthoDB" id="6236007at2759"/>
<dbReference type="PANTHER" id="PTHR11339:SF244">
    <property type="entry name" value="IGGFC-BINDING PROTEIN"/>
    <property type="match status" value="1"/>
</dbReference>
<dbReference type="Proteomes" id="UP000515150">
    <property type="component" value="Chromosome 11"/>
</dbReference>
<evidence type="ECO:0000256" key="1">
    <source>
        <dbReference type="ARBA" id="ARBA00022737"/>
    </source>
</evidence>
<evidence type="ECO:0000256" key="2">
    <source>
        <dbReference type="ARBA" id="ARBA00023157"/>
    </source>
</evidence>
<dbReference type="InterPro" id="IPR001846">
    <property type="entry name" value="VWF_type-D"/>
</dbReference>